<proteinExistence type="predicted"/>
<dbReference type="Proteomes" id="UP000198929">
    <property type="component" value="Unassembled WGS sequence"/>
</dbReference>
<sequence length="133" mass="15138">MPSIQFDILIPDQPTSAAEELADAFRRAVQILEKHKMLTDGEVAHTPGQKCDDFTVNQLRNVYREERGEDPDHASMHRIIVTADNVRSYNQLAMGLSRILTPPAKLPNDPVALERETDFELPSLYPWTVEILR</sequence>
<dbReference type="STRING" id="1121357.SAMN05661109_00116"/>
<organism evidence="1 2">
    <name type="scientific">Corynebacterium cystitidis DSM 20524</name>
    <dbReference type="NCBI Taxonomy" id="1121357"/>
    <lineage>
        <taxon>Bacteria</taxon>
        <taxon>Bacillati</taxon>
        <taxon>Actinomycetota</taxon>
        <taxon>Actinomycetes</taxon>
        <taxon>Mycobacteriales</taxon>
        <taxon>Corynebacteriaceae</taxon>
        <taxon>Corynebacterium</taxon>
    </lineage>
</organism>
<evidence type="ECO:0000313" key="2">
    <source>
        <dbReference type="Proteomes" id="UP000198929"/>
    </source>
</evidence>
<name>A0A1H9NVD2_9CORY</name>
<keyword evidence="2" id="KW-1185">Reference proteome</keyword>
<dbReference type="RefSeq" id="WP_092254676.1">
    <property type="nucleotide sequence ID" value="NZ_CP047199.1"/>
</dbReference>
<accession>A0A1H9NVD2</accession>
<dbReference type="AlphaFoldDB" id="A0A1H9NVD2"/>
<reference evidence="2" key="1">
    <citation type="submission" date="2016-10" db="EMBL/GenBank/DDBJ databases">
        <authorList>
            <person name="Varghese N."/>
            <person name="Submissions S."/>
        </authorList>
    </citation>
    <scope>NUCLEOTIDE SEQUENCE [LARGE SCALE GENOMIC DNA]</scope>
    <source>
        <strain evidence="2">DSM 20524</strain>
    </source>
</reference>
<protein>
    <submittedName>
        <fullName evidence="1">Uncharacterized protein</fullName>
    </submittedName>
</protein>
<gene>
    <name evidence="1" type="ORF">SAMN05661109_00116</name>
</gene>
<dbReference type="EMBL" id="FOGQ01000001">
    <property type="protein sequence ID" value="SER39910.1"/>
    <property type="molecule type" value="Genomic_DNA"/>
</dbReference>
<evidence type="ECO:0000313" key="1">
    <source>
        <dbReference type="EMBL" id="SER39910.1"/>
    </source>
</evidence>